<dbReference type="KEGG" id="fse:DI487_01615"/>
<dbReference type="RefSeq" id="WP_109568103.1">
    <property type="nucleotide sequence ID" value="NZ_CP029463.1"/>
</dbReference>
<proteinExistence type="predicted"/>
<dbReference type="EMBL" id="CP029463">
    <property type="protein sequence ID" value="AWM12694.1"/>
    <property type="molecule type" value="Genomic_DNA"/>
</dbReference>
<dbReference type="OrthoDB" id="3251881at2"/>
<evidence type="ECO:0000313" key="2">
    <source>
        <dbReference type="Proteomes" id="UP000245429"/>
    </source>
</evidence>
<keyword evidence="2" id="KW-1185">Reference proteome</keyword>
<gene>
    <name evidence="1" type="ORF">DI487_01615</name>
</gene>
<accession>A0A2U8QS65</accession>
<organism evidence="1 2">
    <name type="scientific">Flavobacterium sediminis</name>
    <dbReference type="NCBI Taxonomy" id="2201181"/>
    <lineage>
        <taxon>Bacteria</taxon>
        <taxon>Pseudomonadati</taxon>
        <taxon>Bacteroidota</taxon>
        <taxon>Flavobacteriia</taxon>
        <taxon>Flavobacteriales</taxon>
        <taxon>Flavobacteriaceae</taxon>
        <taxon>Flavobacterium</taxon>
    </lineage>
</organism>
<reference evidence="1 2" key="1">
    <citation type="submission" date="2018-05" db="EMBL/GenBank/DDBJ databases">
        <title>Flavobacterium sp. MEBiC07310.</title>
        <authorList>
            <person name="Baek K."/>
        </authorList>
    </citation>
    <scope>NUCLEOTIDE SEQUENCE [LARGE SCALE GENOMIC DNA]</scope>
    <source>
        <strain evidence="1 2">MEBiC07310</strain>
    </source>
</reference>
<dbReference type="Proteomes" id="UP000245429">
    <property type="component" value="Chromosome"/>
</dbReference>
<evidence type="ECO:0000313" key="1">
    <source>
        <dbReference type="EMBL" id="AWM12694.1"/>
    </source>
</evidence>
<dbReference type="AlphaFoldDB" id="A0A2U8QS65"/>
<sequence>MSTSKKRLLYIAPDHYSFYKTILEGFEKFSDYEVQFAFSNRAEGFKYKNFGQRVYNFFLKLLTGKNIKKIYEKEYFEKKINEYEKYDIAYINRPDILTEKQLKEITNKCNKSIVYYWDSFEKIEGQFETMKYFDKIYSFDKYDCKKYGMIKGYNFFYNSDNSKEPEYDVFFLGTYDDRYNNLINILERISSQNLHAHATLFSYDKGLSKTVNHKNISFIHKIVPFNEAFIYNQNTTIILDIQHATQVGLSFRPYEALGLKKKLITTNPYIKEYDFYNPNNIFIWDENTESIPESFLQTPYEDIPEDIYNKYKLENWVKTILS</sequence>
<name>A0A2U8QS65_9FLAO</name>
<protein>
    <submittedName>
        <fullName evidence="1">Lipopolysaccharide core biosynthesis protein rfaS</fullName>
    </submittedName>
</protein>